<evidence type="ECO:0000256" key="3">
    <source>
        <dbReference type="ARBA" id="ARBA00022452"/>
    </source>
</evidence>
<dbReference type="InterPro" id="IPR000531">
    <property type="entry name" value="Beta-barrel_TonB"/>
</dbReference>
<evidence type="ECO:0000256" key="1">
    <source>
        <dbReference type="ARBA" id="ARBA00004571"/>
    </source>
</evidence>
<dbReference type="Gene3D" id="2.40.170.20">
    <property type="entry name" value="TonB-dependent receptor, beta-barrel domain"/>
    <property type="match status" value="1"/>
</dbReference>
<organism evidence="13 14">
    <name type="scientific">Pseudoalteromonas phenolica</name>
    <dbReference type="NCBI Taxonomy" id="161398"/>
    <lineage>
        <taxon>Bacteria</taxon>
        <taxon>Pseudomonadati</taxon>
        <taxon>Pseudomonadota</taxon>
        <taxon>Gammaproteobacteria</taxon>
        <taxon>Alteromonadales</taxon>
        <taxon>Pseudoalteromonadaceae</taxon>
        <taxon>Pseudoalteromonas</taxon>
    </lineage>
</organism>
<proteinExistence type="inferred from homology"/>
<comment type="similarity">
    <text evidence="8 9">Belongs to the TonB-dependent receptor family.</text>
</comment>
<evidence type="ECO:0000256" key="10">
    <source>
        <dbReference type="SAM" id="SignalP"/>
    </source>
</evidence>
<dbReference type="InterPro" id="IPR036942">
    <property type="entry name" value="Beta-barrel_TonB_sf"/>
</dbReference>
<evidence type="ECO:0000313" key="14">
    <source>
        <dbReference type="Proteomes" id="UP000291338"/>
    </source>
</evidence>
<dbReference type="GO" id="GO:0009279">
    <property type="term" value="C:cell outer membrane"/>
    <property type="evidence" value="ECO:0007669"/>
    <property type="project" value="UniProtKB-SubCell"/>
</dbReference>
<evidence type="ECO:0000313" key="13">
    <source>
        <dbReference type="EMBL" id="RZQ51333.1"/>
    </source>
</evidence>
<accession>A0A4Q7IH10</accession>
<evidence type="ECO:0008006" key="15">
    <source>
        <dbReference type="Google" id="ProtNLM"/>
    </source>
</evidence>
<keyword evidence="4 8" id="KW-0812">Transmembrane</keyword>
<evidence type="ECO:0000256" key="7">
    <source>
        <dbReference type="ARBA" id="ARBA00023237"/>
    </source>
</evidence>
<keyword evidence="10" id="KW-0732">Signal</keyword>
<dbReference type="Pfam" id="PF07715">
    <property type="entry name" value="Plug"/>
    <property type="match status" value="1"/>
</dbReference>
<keyword evidence="2 8" id="KW-0813">Transport</keyword>
<dbReference type="InterPro" id="IPR012910">
    <property type="entry name" value="Plug_dom"/>
</dbReference>
<dbReference type="AlphaFoldDB" id="A0A4Q7IH10"/>
<evidence type="ECO:0000256" key="2">
    <source>
        <dbReference type="ARBA" id="ARBA00022448"/>
    </source>
</evidence>
<feature type="chain" id="PRO_5020239744" description="TonB-dependent receptor" evidence="10">
    <location>
        <begin position="26"/>
        <end position="985"/>
    </location>
</feature>
<feature type="domain" description="TonB-dependent receptor-like beta-barrel" evidence="11">
    <location>
        <begin position="461"/>
        <end position="952"/>
    </location>
</feature>
<reference evidence="13 14" key="1">
    <citation type="submission" date="2018-01" db="EMBL/GenBank/DDBJ databases">
        <title>Co-occurrence of chitin degradation, pigmentation and bioactivity in marine Pseudoalteromonas.</title>
        <authorList>
            <person name="Paulsen S."/>
            <person name="Gram L."/>
            <person name="Machado H."/>
        </authorList>
    </citation>
    <scope>NUCLEOTIDE SEQUENCE [LARGE SCALE GENOMIC DNA]</scope>
    <source>
        <strain evidence="13 14">S3898</strain>
    </source>
</reference>
<dbReference type="EMBL" id="PPSX01000105">
    <property type="protein sequence ID" value="RZQ51333.1"/>
    <property type="molecule type" value="Genomic_DNA"/>
</dbReference>
<evidence type="ECO:0000256" key="4">
    <source>
        <dbReference type="ARBA" id="ARBA00022692"/>
    </source>
</evidence>
<sequence length="985" mass="106686">MNLRLSAIMQGLVASSLLLSGNTFANQVNEDEVEKIQVTGSRIARTSAQMTTPTTMIDAKEIAQSGVKNIGDLMHKLPAMISGVGSTTATGNGTGLQSAGQELINLRGLGTERSLVLVNGRRHVSGDAGNSAVDISMIPTSLIERVEIITGGASAIYGADAVTGVVNFIMKKDFTGFELDASYAQSAEDDAKSNDISLTWGADFADSAGNVTFHVSYSDRDALSVTARDYANKNHSFLPNPENTGPDDGISDTVFVEDLRFQALSAEGLIYLPNSNYFFGDAPISQIPVPTFANDPIAFPFGHVGYDTFTIDRENGHFRPFQNGDFCDGPVTCSNGDGFRISETNYAIAPSERLLMNLGSRYDLSDDVSLYLDSKYGKVESFAIGQASIFHDDNFGPLISLKQDNPFIPSELRTLMQERNVQDAALAVVGLPSSSENIRETMQITIGAEGSFADYDFDTYVQHGRVTADIYELTTFNDRYYRSLDATTDASGNAICRDTSDPACVPYNPIFKQANQAALDYAGVKLHNKQEMEQTIASFVFHGDLVDTDLGPIAFAAGLEYRNERSLSDPDPLTQGRDENGVGLGLVGTTTGQTPATNSFFSTVEGSYNVKEIFGEVSVPLLADLPLIETLDIELAARYADHSITGGDSTYKASLNWQFGYDIGSRASYSRAVRAPNIQELFAPASSGAARLVDPCHKDNLDAEPAVAANRKANCELLGLDAEFTSNASFGTVLTHTTGNTELKPETADTFTLGLTYSPNANLNIAVDYWDIEITDAITQIDGSDILSNCVDGSQLDDAFCSKVKRAENGNILFVGVNAVNAARFSAKGVDLETALRYETGFGQLSFRVNASYLAERINEQNPKAGLPIENEAGSVTYPRVRANFSTSYTYNDLTASLNSNYVGSSTFDKTRSDEYYPSAFANEVGSYTSHNLQINYQWLDSLSMYLGVNNLTDKRPPRLPGLNQGSLLYDVVGRSYRLGLKYQF</sequence>
<dbReference type="PANTHER" id="PTHR47234:SF2">
    <property type="entry name" value="TONB-DEPENDENT RECEPTOR"/>
    <property type="match status" value="1"/>
</dbReference>
<protein>
    <recommendedName>
        <fullName evidence="15">TonB-dependent receptor</fullName>
    </recommendedName>
</protein>
<keyword evidence="7 8" id="KW-0998">Cell outer membrane</keyword>
<keyword evidence="6 8" id="KW-0472">Membrane</keyword>
<comment type="caution">
    <text evidence="13">The sequence shown here is derived from an EMBL/GenBank/DDBJ whole genome shotgun (WGS) entry which is preliminary data.</text>
</comment>
<dbReference type="Proteomes" id="UP000291338">
    <property type="component" value="Unassembled WGS sequence"/>
</dbReference>
<dbReference type="PANTHER" id="PTHR47234">
    <property type="match status" value="1"/>
</dbReference>
<keyword evidence="3 8" id="KW-1134">Transmembrane beta strand</keyword>
<evidence type="ECO:0000256" key="6">
    <source>
        <dbReference type="ARBA" id="ARBA00023136"/>
    </source>
</evidence>
<dbReference type="InterPro" id="IPR037066">
    <property type="entry name" value="Plug_dom_sf"/>
</dbReference>
<evidence type="ECO:0000256" key="9">
    <source>
        <dbReference type="RuleBase" id="RU003357"/>
    </source>
</evidence>
<feature type="signal peptide" evidence="10">
    <location>
        <begin position="1"/>
        <end position="25"/>
    </location>
</feature>
<keyword evidence="5 9" id="KW-0798">TonB box</keyword>
<evidence type="ECO:0000256" key="5">
    <source>
        <dbReference type="ARBA" id="ARBA00023077"/>
    </source>
</evidence>
<dbReference type="InterPro" id="IPR039426">
    <property type="entry name" value="TonB-dep_rcpt-like"/>
</dbReference>
<dbReference type="SUPFAM" id="SSF56935">
    <property type="entry name" value="Porins"/>
    <property type="match status" value="1"/>
</dbReference>
<dbReference type="Pfam" id="PF00593">
    <property type="entry name" value="TonB_dep_Rec_b-barrel"/>
    <property type="match status" value="1"/>
</dbReference>
<evidence type="ECO:0000259" key="11">
    <source>
        <dbReference type="Pfam" id="PF00593"/>
    </source>
</evidence>
<dbReference type="Gene3D" id="2.170.130.10">
    <property type="entry name" value="TonB-dependent receptor, plug domain"/>
    <property type="match status" value="1"/>
</dbReference>
<evidence type="ECO:0000256" key="8">
    <source>
        <dbReference type="PROSITE-ProRule" id="PRU01360"/>
    </source>
</evidence>
<evidence type="ECO:0000259" key="12">
    <source>
        <dbReference type="Pfam" id="PF07715"/>
    </source>
</evidence>
<comment type="subcellular location">
    <subcellularLocation>
        <location evidence="1 8">Cell outer membrane</location>
        <topology evidence="1 8">Multi-pass membrane protein</topology>
    </subcellularLocation>
</comment>
<name>A0A4Q7IH10_9GAMM</name>
<gene>
    <name evidence="13" type="ORF">C1E23_20070</name>
</gene>
<dbReference type="RefSeq" id="WP_130257250.1">
    <property type="nucleotide sequence ID" value="NZ_PPSX01000105.1"/>
</dbReference>
<dbReference type="PROSITE" id="PS52016">
    <property type="entry name" value="TONB_DEPENDENT_REC_3"/>
    <property type="match status" value="1"/>
</dbReference>
<feature type="domain" description="TonB-dependent receptor plug" evidence="12">
    <location>
        <begin position="50"/>
        <end position="165"/>
    </location>
</feature>